<dbReference type="AlphaFoldDB" id="A0A6F8YBT0"/>
<feature type="compositionally biased region" description="Low complexity" evidence="1">
    <location>
        <begin position="79"/>
        <end position="99"/>
    </location>
</feature>
<name>A0A6F8YBT0_9ACTN</name>
<sequence length="156" mass="14775">MTGQRRERHERTLLPRVGTLHTVHLLPGGEAERDRPPVGRALAAVGDGDLAAIAGEAEQPGVGLAGVAGEQVGPRRGRVASTVGGAPAPGAARSPVDGAAPPPGAGSGEGTAPAPSSAAAGVGSAVTGGSCSPAASTDGSGSRTSPVGGRLAISTA</sequence>
<evidence type="ECO:0000313" key="2">
    <source>
        <dbReference type="EMBL" id="BCB83489.1"/>
    </source>
</evidence>
<protein>
    <submittedName>
        <fullName evidence="2">Uncharacterized protein</fullName>
    </submittedName>
</protein>
<reference evidence="2 3" key="2">
    <citation type="submission" date="2020-03" db="EMBL/GenBank/DDBJ databases">
        <authorList>
            <person name="Ichikawa N."/>
            <person name="Kimura A."/>
            <person name="Kitahashi Y."/>
            <person name="Uohara A."/>
        </authorList>
    </citation>
    <scope>NUCLEOTIDE SEQUENCE [LARGE SCALE GENOMIC DNA]</scope>
    <source>
        <strain evidence="2 3">NBRC 105367</strain>
    </source>
</reference>
<feature type="compositionally biased region" description="Polar residues" evidence="1">
    <location>
        <begin position="133"/>
        <end position="145"/>
    </location>
</feature>
<reference evidence="2 3" key="1">
    <citation type="submission" date="2020-03" db="EMBL/GenBank/DDBJ databases">
        <title>Whole genome shotgun sequence of Phytohabitans suffuscus NBRC 105367.</title>
        <authorList>
            <person name="Komaki H."/>
            <person name="Tamura T."/>
        </authorList>
    </citation>
    <scope>NUCLEOTIDE SEQUENCE [LARGE SCALE GENOMIC DNA]</scope>
    <source>
        <strain evidence="2 3">NBRC 105367</strain>
    </source>
</reference>
<feature type="compositionally biased region" description="Low complexity" evidence="1">
    <location>
        <begin position="110"/>
        <end position="130"/>
    </location>
</feature>
<evidence type="ECO:0000313" key="3">
    <source>
        <dbReference type="Proteomes" id="UP000503011"/>
    </source>
</evidence>
<evidence type="ECO:0000256" key="1">
    <source>
        <dbReference type="SAM" id="MobiDB-lite"/>
    </source>
</evidence>
<dbReference type="Proteomes" id="UP000503011">
    <property type="component" value="Chromosome"/>
</dbReference>
<proteinExistence type="predicted"/>
<accession>A0A6F8YBT0</accession>
<dbReference type="EMBL" id="AP022871">
    <property type="protein sequence ID" value="BCB83489.1"/>
    <property type="molecule type" value="Genomic_DNA"/>
</dbReference>
<feature type="region of interest" description="Disordered" evidence="1">
    <location>
        <begin position="59"/>
        <end position="156"/>
    </location>
</feature>
<gene>
    <name evidence="2" type="ORF">Psuf_008020</name>
</gene>
<keyword evidence="3" id="KW-1185">Reference proteome</keyword>
<organism evidence="2 3">
    <name type="scientific">Phytohabitans suffuscus</name>
    <dbReference type="NCBI Taxonomy" id="624315"/>
    <lineage>
        <taxon>Bacteria</taxon>
        <taxon>Bacillati</taxon>
        <taxon>Actinomycetota</taxon>
        <taxon>Actinomycetes</taxon>
        <taxon>Micromonosporales</taxon>
        <taxon>Micromonosporaceae</taxon>
    </lineage>
</organism>
<dbReference type="KEGG" id="psuu:Psuf_008020"/>